<organism evidence="1 2">
    <name type="scientific">Fistulina hepatica ATCC 64428</name>
    <dbReference type="NCBI Taxonomy" id="1128425"/>
    <lineage>
        <taxon>Eukaryota</taxon>
        <taxon>Fungi</taxon>
        <taxon>Dikarya</taxon>
        <taxon>Basidiomycota</taxon>
        <taxon>Agaricomycotina</taxon>
        <taxon>Agaricomycetes</taxon>
        <taxon>Agaricomycetidae</taxon>
        <taxon>Agaricales</taxon>
        <taxon>Fistulinaceae</taxon>
        <taxon>Fistulina</taxon>
    </lineage>
</organism>
<dbReference type="OrthoDB" id="3362250at2759"/>
<keyword evidence="2" id="KW-1185">Reference proteome</keyword>
<dbReference type="Proteomes" id="UP000054144">
    <property type="component" value="Unassembled WGS sequence"/>
</dbReference>
<dbReference type="EMBL" id="KN882064">
    <property type="protein sequence ID" value="KIY44883.1"/>
    <property type="molecule type" value="Genomic_DNA"/>
</dbReference>
<proteinExistence type="predicted"/>
<name>A0A0D7A254_9AGAR</name>
<evidence type="ECO:0000313" key="2">
    <source>
        <dbReference type="Proteomes" id="UP000054144"/>
    </source>
</evidence>
<protein>
    <submittedName>
        <fullName evidence="1">Uncharacterized protein</fullName>
    </submittedName>
</protein>
<sequence length="348" mass="38655">MATRFKITRYFLVSRLQEKHSHSKCSSDVLQSMRINVFEEDSDKVVWYKERYLGDEEIIENIVHNHTNAVCWTVHRPQRGWYVRMRSPTFPPGVFIPFTPLSSNSPYYSEAALSFRSRTNIPVEPIANFASGSLSTLHSGQSTPTVHSYPPSPTVTVIVEPPSPPIIDEQLNKIAGKQQERSDNNNRKPSAATQVTEFVLSPHSAVPIATESASLFSRALALIKKQHPAPSHSFSLTRIPTSPRDAAAPPPPYQANPAAVPFPPSVPVPAVPPLAAAPLLTFYDTTPAFTVRTLSGIIEINRVEERMLGVDTSFWVTVALTYLDFLEEREVSFSSSFAFSFLSVVIVY</sequence>
<evidence type="ECO:0000313" key="1">
    <source>
        <dbReference type="EMBL" id="KIY44883.1"/>
    </source>
</evidence>
<accession>A0A0D7A254</accession>
<reference evidence="1 2" key="1">
    <citation type="journal article" date="2015" name="Fungal Genet. Biol.">
        <title>Evolution of novel wood decay mechanisms in Agaricales revealed by the genome sequences of Fistulina hepatica and Cylindrobasidium torrendii.</title>
        <authorList>
            <person name="Floudas D."/>
            <person name="Held B.W."/>
            <person name="Riley R."/>
            <person name="Nagy L.G."/>
            <person name="Koehler G."/>
            <person name="Ransdell A.S."/>
            <person name="Younus H."/>
            <person name="Chow J."/>
            <person name="Chiniquy J."/>
            <person name="Lipzen A."/>
            <person name="Tritt A."/>
            <person name="Sun H."/>
            <person name="Haridas S."/>
            <person name="LaButti K."/>
            <person name="Ohm R.A."/>
            <person name="Kues U."/>
            <person name="Blanchette R.A."/>
            <person name="Grigoriev I.V."/>
            <person name="Minto R.E."/>
            <person name="Hibbett D.S."/>
        </authorList>
    </citation>
    <scope>NUCLEOTIDE SEQUENCE [LARGE SCALE GENOMIC DNA]</scope>
    <source>
        <strain evidence="1 2">ATCC 64428</strain>
    </source>
</reference>
<gene>
    <name evidence="1" type="ORF">FISHEDRAFT_50434</name>
</gene>
<dbReference type="AlphaFoldDB" id="A0A0D7A254"/>